<dbReference type="EMBL" id="JAKUCV010001893">
    <property type="protein sequence ID" value="KAJ4844680.1"/>
    <property type="molecule type" value="Genomic_DNA"/>
</dbReference>
<dbReference type="PANTHER" id="PTHR35725">
    <property type="entry name" value="CLASSICAL ARABINOGALACTAN PROTEIN 26"/>
    <property type="match status" value="1"/>
</dbReference>
<feature type="compositionally biased region" description="Low complexity" evidence="1">
    <location>
        <begin position="60"/>
        <end position="80"/>
    </location>
</feature>
<evidence type="ECO:0000313" key="4">
    <source>
        <dbReference type="Proteomes" id="UP001141552"/>
    </source>
</evidence>
<dbReference type="PANTHER" id="PTHR35725:SF3">
    <property type="entry name" value="CLASSICAL ARABINOGALACTAN PROTEIN 25"/>
    <property type="match status" value="1"/>
</dbReference>
<dbReference type="InterPro" id="IPR039346">
    <property type="entry name" value="AGP25/26"/>
</dbReference>
<keyword evidence="4" id="KW-1185">Reference proteome</keyword>
<protein>
    <submittedName>
        <fullName evidence="3">Uncharacterized protein</fullName>
    </submittedName>
</protein>
<feature type="region of interest" description="Disordered" evidence="1">
    <location>
        <begin position="31"/>
        <end position="96"/>
    </location>
</feature>
<feature type="signal peptide" evidence="2">
    <location>
        <begin position="1"/>
        <end position="24"/>
    </location>
</feature>
<organism evidence="3 4">
    <name type="scientific">Turnera subulata</name>
    <dbReference type="NCBI Taxonomy" id="218843"/>
    <lineage>
        <taxon>Eukaryota</taxon>
        <taxon>Viridiplantae</taxon>
        <taxon>Streptophyta</taxon>
        <taxon>Embryophyta</taxon>
        <taxon>Tracheophyta</taxon>
        <taxon>Spermatophyta</taxon>
        <taxon>Magnoliopsida</taxon>
        <taxon>eudicotyledons</taxon>
        <taxon>Gunneridae</taxon>
        <taxon>Pentapetalae</taxon>
        <taxon>rosids</taxon>
        <taxon>fabids</taxon>
        <taxon>Malpighiales</taxon>
        <taxon>Passifloraceae</taxon>
        <taxon>Turnera</taxon>
    </lineage>
</organism>
<gene>
    <name evidence="3" type="ORF">Tsubulata_018298</name>
</gene>
<evidence type="ECO:0000313" key="3">
    <source>
        <dbReference type="EMBL" id="KAJ4844680.1"/>
    </source>
</evidence>
<reference evidence="3" key="2">
    <citation type="journal article" date="2023" name="Plants (Basel)">
        <title>Annotation of the Turnera subulata (Passifloraceae) Draft Genome Reveals the S-Locus Evolved after the Divergence of Turneroideae from Passifloroideae in a Stepwise Manner.</title>
        <authorList>
            <person name="Henning P.M."/>
            <person name="Roalson E.H."/>
            <person name="Mir W."/>
            <person name="McCubbin A.G."/>
            <person name="Shore J.S."/>
        </authorList>
    </citation>
    <scope>NUCLEOTIDE SEQUENCE</scope>
    <source>
        <strain evidence="3">F60SS</strain>
    </source>
</reference>
<proteinExistence type="predicted"/>
<evidence type="ECO:0000256" key="2">
    <source>
        <dbReference type="SAM" id="SignalP"/>
    </source>
</evidence>
<accession>A0A9Q0JL28</accession>
<evidence type="ECO:0000256" key="1">
    <source>
        <dbReference type="SAM" id="MobiDB-lite"/>
    </source>
</evidence>
<dbReference type="AlphaFoldDB" id="A0A9Q0JL28"/>
<reference evidence="3" key="1">
    <citation type="submission" date="2022-02" db="EMBL/GenBank/DDBJ databases">
        <authorList>
            <person name="Henning P.M."/>
            <person name="McCubbin A.G."/>
            <person name="Shore J.S."/>
        </authorList>
    </citation>
    <scope>NUCLEOTIDE SEQUENCE</scope>
    <source>
        <strain evidence="3">F60SS</strain>
        <tissue evidence="3">Leaves</tissue>
    </source>
</reference>
<sequence>MASSFWILLVFIAHLMVFPLLSSTTPINSLPSTTASTSPTFPTNFPPLSPFQELSPEIAPLLPSPGGVLPSPTESSIPTIPSNPSPPNPDELAVPGPYSAISPLGLLPASSAEPQHLISLVIAFGCWLVQVL</sequence>
<comment type="caution">
    <text evidence="3">The sequence shown here is derived from an EMBL/GenBank/DDBJ whole genome shotgun (WGS) entry which is preliminary data.</text>
</comment>
<keyword evidence="2" id="KW-0732">Signal</keyword>
<feature type="chain" id="PRO_5040320418" evidence="2">
    <location>
        <begin position="25"/>
        <end position="132"/>
    </location>
</feature>
<name>A0A9Q0JL28_9ROSI</name>
<feature type="compositionally biased region" description="Low complexity" evidence="1">
    <location>
        <begin position="31"/>
        <end position="43"/>
    </location>
</feature>
<dbReference type="Proteomes" id="UP001141552">
    <property type="component" value="Unassembled WGS sequence"/>
</dbReference>